<dbReference type="EMBL" id="FNHO01000004">
    <property type="protein sequence ID" value="SDM37219.1"/>
    <property type="molecule type" value="Genomic_DNA"/>
</dbReference>
<dbReference type="GeneID" id="77259581"/>
<sequence>MTTTHTPEQSSSKREETRLFVFLIVFLFPMLSVLLVAGYGFIVWITQMFFGPPGPAS</sequence>
<keyword evidence="1" id="KW-1133">Transmembrane helix</keyword>
<keyword evidence="1" id="KW-0472">Membrane</keyword>
<dbReference type="EMBL" id="CP007511">
    <property type="protein sequence ID" value="AJE14723.1"/>
    <property type="molecule type" value="Genomic_DNA"/>
</dbReference>
<name>A0A8D4C5W2_9GAMM</name>
<accession>A0A8D4C5W2</accession>
<dbReference type="Pfam" id="PF06796">
    <property type="entry name" value="NapE"/>
    <property type="match status" value="1"/>
</dbReference>
<dbReference type="KEGG" id="pbm:CL52_06570"/>
<dbReference type="InterPro" id="IPR010649">
    <property type="entry name" value="NapE_TorE"/>
</dbReference>
<protein>
    <submittedName>
        <fullName evidence="2 3">Nitrate reductase</fullName>
    </submittedName>
</protein>
<dbReference type="Proteomes" id="UP000031271">
    <property type="component" value="Chromosome"/>
</dbReference>
<dbReference type="Proteomes" id="UP000182276">
    <property type="component" value="Unassembled WGS sequence"/>
</dbReference>
<keyword evidence="5" id="KW-1185">Reference proteome</keyword>
<evidence type="ECO:0000313" key="5">
    <source>
        <dbReference type="Proteomes" id="UP000182276"/>
    </source>
</evidence>
<gene>
    <name evidence="2" type="ORF">CL52_06570</name>
    <name evidence="3" type="ORF">SAMN05660875_104255</name>
</gene>
<dbReference type="RefSeq" id="WP_041106988.1">
    <property type="nucleotide sequence ID" value="NZ_CP007511.1"/>
</dbReference>
<evidence type="ECO:0000313" key="2">
    <source>
        <dbReference type="EMBL" id="AJE14723.1"/>
    </source>
</evidence>
<feature type="transmembrane region" description="Helical" evidence="1">
    <location>
        <begin position="20"/>
        <end position="45"/>
    </location>
</feature>
<dbReference type="AlphaFoldDB" id="A0A8D4C5W2"/>
<reference evidence="4" key="1">
    <citation type="submission" date="2014-03" db="EMBL/GenBank/DDBJ databases">
        <title>Complete genome of Pseudomonas balearica DSM 6083T, a sewage water isolate from an enrichment with 2-methylnaphthalene.</title>
        <authorList>
            <person name="Salva-Serra F."/>
            <person name="Jaen-Luchoro D."/>
            <person name="Busquets A."/>
            <person name="Pena A."/>
            <person name="Gomila M."/>
            <person name="Bosch R."/>
            <person name="Nogales B."/>
            <person name="Garcia-Valdes E."/>
            <person name="Lalucat J."/>
            <person name="Bennasar A."/>
        </authorList>
    </citation>
    <scope>NUCLEOTIDE SEQUENCE [LARGE SCALE GENOMIC DNA]</scope>
    <source>
        <strain evidence="4">DSM 6083</strain>
    </source>
</reference>
<proteinExistence type="predicted"/>
<organism evidence="2 4">
    <name type="scientific">Stutzerimonas balearica DSM 6083</name>
    <dbReference type="NCBI Taxonomy" id="1123016"/>
    <lineage>
        <taxon>Bacteria</taxon>
        <taxon>Pseudomonadati</taxon>
        <taxon>Pseudomonadota</taxon>
        <taxon>Gammaproteobacteria</taxon>
        <taxon>Pseudomonadales</taxon>
        <taxon>Pseudomonadaceae</taxon>
        <taxon>Stutzerimonas</taxon>
    </lineage>
</organism>
<evidence type="ECO:0000313" key="4">
    <source>
        <dbReference type="Proteomes" id="UP000031271"/>
    </source>
</evidence>
<evidence type="ECO:0000256" key="1">
    <source>
        <dbReference type="SAM" id="Phobius"/>
    </source>
</evidence>
<keyword evidence="1" id="KW-0812">Transmembrane</keyword>
<dbReference type="InterPro" id="IPR004448">
    <property type="entry name" value="Nitrate_reductase_NapE"/>
</dbReference>
<reference evidence="2 4" key="3">
    <citation type="journal article" name="Genome Announc.">
        <title>Complete Genome Sequence of Pseudomonas balearica DSM 6083T.</title>
        <authorList>
            <person name="Bennasar-Figueras A."/>
            <person name="Salva-Serra F."/>
            <person name="Jaen-Luchoro D."/>
            <person name="Segui C."/>
            <person name="Aliaga F."/>
            <person name="Busquets A."/>
            <person name="Gomila M."/>
            <person name="Moore E.R."/>
            <person name="Lalucat J."/>
        </authorList>
    </citation>
    <scope>NUCLEOTIDE SEQUENCE [LARGE SCALE GENOMIC DNA]</scope>
    <source>
        <strain evidence="4">DSM 6083</strain>
        <strain evidence="2">DSM6083</strain>
    </source>
</reference>
<dbReference type="NCBIfam" id="TIGR02973">
    <property type="entry name" value="nitrate_rd_NapE"/>
    <property type="match status" value="1"/>
</dbReference>
<evidence type="ECO:0000313" key="3">
    <source>
        <dbReference type="EMBL" id="SDM37219.1"/>
    </source>
</evidence>
<reference evidence="3 5" key="2">
    <citation type="submission" date="2016-10" db="EMBL/GenBank/DDBJ databases">
        <authorList>
            <person name="Varghese N."/>
            <person name="Submissions S."/>
        </authorList>
    </citation>
    <scope>NUCLEOTIDE SEQUENCE [LARGE SCALE GENOMIC DNA]</scope>
    <source>
        <strain evidence="3 5">DSM 6083</strain>
    </source>
</reference>